<dbReference type="Pfam" id="PF05140">
    <property type="entry name" value="ResB"/>
    <property type="match status" value="2"/>
</dbReference>
<dbReference type="PANTHER" id="PTHR31566:SF0">
    <property type="entry name" value="CYTOCHROME C BIOGENESIS PROTEIN CCS1, CHLOROPLASTIC"/>
    <property type="match status" value="1"/>
</dbReference>
<keyword evidence="3" id="KW-0201">Cytochrome c-type biogenesis</keyword>
<evidence type="ECO:0000256" key="1">
    <source>
        <dbReference type="ARBA" id="ARBA00004141"/>
    </source>
</evidence>
<feature type="transmembrane region" description="Helical" evidence="6">
    <location>
        <begin position="58"/>
        <end position="85"/>
    </location>
</feature>
<protein>
    <submittedName>
        <fullName evidence="8">Cytochrome c biogenesis protein ResB</fullName>
    </submittedName>
</protein>
<keyword evidence="2 6" id="KW-0812">Transmembrane</keyword>
<feature type="transmembrane region" description="Helical" evidence="6">
    <location>
        <begin position="215"/>
        <end position="237"/>
    </location>
</feature>
<feature type="transmembrane region" description="Helical" evidence="6">
    <location>
        <begin position="466"/>
        <end position="488"/>
    </location>
</feature>
<accession>A0ABY4ESZ2</accession>
<evidence type="ECO:0000256" key="4">
    <source>
        <dbReference type="ARBA" id="ARBA00022989"/>
    </source>
</evidence>
<comment type="subcellular location">
    <subcellularLocation>
        <location evidence="1">Membrane</location>
        <topology evidence="1">Multi-pass membrane protein</topology>
    </subcellularLocation>
</comment>
<gene>
    <name evidence="8" type="ORF">MUN88_15970</name>
</gene>
<proteinExistence type="predicted"/>
<evidence type="ECO:0000256" key="6">
    <source>
        <dbReference type="SAM" id="Phobius"/>
    </source>
</evidence>
<evidence type="ECO:0000256" key="3">
    <source>
        <dbReference type="ARBA" id="ARBA00022748"/>
    </source>
</evidence>
<evidence type="ECO:0000313" key="8">
    <source>
        <dbReference type="EMBL" id="UOQ47542.1"/>
    </source>
</evidence>
<dbReference type="PANTHER" id="PTHR31566">
    <property type="entry name" value="CYTOCHROME C BIOGENESIS PROTEIN CCS1, CHLOROPLASTIC"/>
    <property type="match status" value="1"/>
</dbReference>
<feature type="domain" description="ResB-like" evidence="7">
    <location>
        <begin position="442"/>
        <end position="520"/>
    </location>
</feature>
<feature type="transmembrane region" description="Helical" evidence="6">
    <location>
        <begin position="123"/>
        <end position="142"/>
    </location>
</feature>
<evidence type="ECO:0000256" key="2">
    <source>
        <dbReference type="ARBA" id="ARBA00022692"/>
    </source>
</evidence>
<dbReference type="InterPro" id="IPR007816">
    <property type="entry name" value="ResB-like_domain"/>
</dbReference>
<dbReference type="InterPro" id="IPR023494">
    <property type="entry name" value="Cyt_c_bgen_Ccs1/CcsB/ResB"/>
</dbReference>
<organism evidence="8 9">
    <name type="scientific">Gracilibacillus caseinilyticus</name>
    <dbReference type="NCBI Taxonomy" id="2932256"/>
    <lineage>
        <taxon>Bacteria</taxon>
        <taxon>Bacillati</taxon>
        <taxon>Bacillota</taxon>
        <taxon>Bacilli</taxon>
        <taxon>Bacillales</taxon>
        <taxon>Bacillaceae</taxon>
        <taxon>Gracilibacillus</taxon>
    </lineage>
</organism>
<name>A0ABY4ESZ2_9BACI</name>
<sequence length="540" mass="62406">MNTLKCTTCGHVNNEGTTICEKCGKPLDNDQNGKLLNMRYDGTAIRSKTRNRSIVDKIWNFFSSVKVGVTLIAITLVASALGTIYPQQMYIPQNVDPAVHYEDQYGITGQIYYQLGFHNLYGSWWYLILVALIGISIFIVSIDRGVPLFKALKNQAIKRHLHFLKRQKYFVENTDVSEQDRTAFIQNLKKHRYKITEKNGHLLAEKGRFSRWGPYVNHLGLIIFLIGTLFRFVPFMYVDDFVWVREGETAVIPGTNQQYYIKNEEFIFETYGESDEDDIFQAALDRTNGPIPKHFETRATLYENVSTDVVGSEPELKEVKSGEIIVNEPMKINGLGLYQDSYQMNEFQTMTFKLHRADDEEEEAIVEFTVDLTDPQREYTFDNGYTIELNKYYPEYELNNGQPRSVSNYPRNPGFVFFVKGPDIEEQEASFLAIGQNIPSGDNQYKLGLADFTVRDVSGLNVKKDLTLPILGVGAFIFMIGVIQGMYWQHRRIWIHPDDNSLYVACHTNKNWFGFTREFEKMINETNLKMIEDQETKEKE</sequence>
<dbReference type="EMBL" id="CP095072">
    <property type="protein sequence ID" value="UOQ47542.1"/>
    <property type="molecule type" value="Genomic_DNA"/>
</dbReference>
<keyword evidence="4 6" id="KW-1133">Transmembrane helix</keyword>
<evidence type="ECO:0000256" key="5">
    <source>
        <dbReference type="ARBA" id="ARBA00023136"/>
    </source>
</evidence>
<keyword evidence="5 6" id="KW-0472">Membrane</keyword>
<evidence type="ECO:0000313" key="9">
    <source>
        <dbReference type="Proteomes" id="UP000831782"/>
    </source>
</evidence>
<dbReference type="RefSeq" id="WP_244716790.1">
    <property type="nucleotide sequence ID" value="NZ_CP095072.1"/>
</dbReference>
<feature type="domain" description="ResB-like" evidence="7">
    <location>
        <begin position="65"/>
        <end position="402"/>
    </location>
</feature>
<evidence type="ECO:0000259" key="7">
    <source>
        <dbReference type="Pfam" id="PF05140"/>
    </source>
</evidence>
<dbReference type="Proteomes" id="UP000831782">
    <property type="component" value="Chromosome"/>
</dbReference>
<keyword evidence="9" id="KW-1185">Reference proteome</keyword>
<reference evidence="8 9" key="1">
    <citation type="submission" date="2022-04" db="EMBL/GenBank/DDBJ databases">
        <title>Gracilibacillus sp. isolated from saltern.</title>
        <authorList>
            <person name="Won M."/>
            <person name="Lee C.-M."/>
            <person name="Woen H.-Y."/>
            <person name="Kwon S.-W."/>
        </authorList>
    </citation>
    <scope>NUCLEOTIDE SEQUENCE [LARGE SCALE GENOMIC DNA]</scope>
    <source>
        <strain evidence="8 9">SSWR10-1</strain>
    </source>
</reference>